<dbReference type="SUPFAM" id="SSF51905">
    <property type="entry name" value="FAD/NAD(P)-binding domain"/>
    <property type="match status" value="1"/>
</dbReference>
<dbReference type="Pfam" id="PF13450">
    <property type="entry name" value="NAD_binding_8"/>
    <property type="match status" value="1"/>
</dbReference>
<accession>A0ABY5GT60</accession>
<dbReference type="InterPro" id="IPR036188">
    <property type="entry name" value="FAD/NAD-bd_sf"/>
</dbReference>
<dbReference type="Gene3D" id="3.50.50.60">
    <property type="entry name" value="FAD/NAD(P)-binding domain"/>
    <property type="match status" value="1"/>
</dbReference>
<dbReference type="Gene3D" id="3.90.660.10">
    <property type="match status" value="1"/>
</dbReference>
<dbReference type="EMBL" id="CP073344">
    <property type="protein sequence ID" value="UTW02842.1"/>
    <property type="molecule type" value="Genomic_DNA"/>
</dbReference>
<gene>
    <name evidence="1" type="ORF">KDX31_16080</name>
</gene>
<name>A0ABY5GT60_9GAMM</name>
<evidence type="ECO:0000313" key="2">
    <source>
        <dbReference type="Proteomes" id="UP001059950"/>
    </source>
</evidence>
<sequence>MTKKIAIVGAGFAGAVLADRLSAFAEITVFEKSRGSGGRISSCRLADYSADLGAPWFRPSTDAFRMWLEQQPEISRWQPQVSDFNHQQVVSERLYVTEPKQSALTRRLSSKAKLITQCRVESVIPWQTEQTTRIVLRDDRSRGLGFFDTVIITAPAVQARVLLEAIPGLASNAESVSSDPCWVCVVRIKAQLGSTDIFYGDHPILLRCCKDSAKPGRLIEDNSEVWVLEATQQWSADHTDVDSTAVSDVLYAAFCELMQQTPEIVSSRTHRWLLARHSSVNPIPFLWSSETGIGACGDWLNDTGLKQENALEASWLSANALADTILQESR</sequence>
<proteinExistence type="predicted"/>
<keyword evidence="2" id="KW-1185">Reference proteome</keyword>
<reference evidence="1" key="1">
    <citation type="submission" date="2021-04" db="EMBL/GenBank/DDBJ databases">
        <title>Oceanospirillales bacteria with DddD are important DMSP degraders in coastal seawater.</title>
        <authorList>
            <person name="Liu J."/>
        </authorList>
    </citation>
    <scope>NUCLEOTIDE SEQUENCE</scope>
    <source>
        <strain evidence="1">GY6</strain>
    </source>
</reference>
<evidence type="ECO:0000313" key="1">
    <source>
        <dbReference type="EMBL" id="UTW02842.1"/>
    </source>
</evidence>
<organism evidence="1 2">
    <name type="scientific">Amphritea atlantica</name>
    <dbReference type="NCBI Taxonomy" id="355243"/>
    <lineage>
        <taxon>Bacteria</taxon>
        <taxon>Pseudomonadati</taxon>
        <taxon>Pseudomonadota</taxon>
        <taxon>Gammaproteobacteria</taxon>
        <taxon>Oceanospirillales</taxon>
        <taxon>Oceanospirillaceae</taxon>
        <taxon>Amphritea</taxon>
    </lineage>
</organism>
<dbReference type="Proteomes" id="UP001059950">
    <property type="component" value="Chromosome"/>
</dbReference>
<protein>
    <submittedName>
        <fullName evidence="1">NAD(P)-binding protein</fullName>
    </submittedName>
</protein>
<dbReference type="PANTHER" id="PTHR16128:SF5">
    <property type="entry name" value="FAD_NAD(P)-BINDING OXIDOREDUCTASE FAMILY PROTEIN"/>
    <property type="match status" value="1"/>
</dbReference>
<dbReference type="PANTHER" id="PTHR16128">
    <property type="entry name" value="FAD/NAD(P)-BINDING OXIDOREDUCTASE FAMILY PROTEIN"/>
    <property type="match status" value="1"/>
</dbReference>